<keyword evidence="2" id="KW-0472">Membrane</keyword>
<dbReference type="Pfam" id="PF14703">
    <property type="entry name" value="PHM7_cyt"/>
    <property type="match status" value="1"/>
</dbReference>
<keyword evidence="2" id="KW-0812">Transmembrane</keyword>
<feature type="transmembrane region" description="Helical" evidence="2">
    <location>
        <begin position="218"/>
        <end position="242"/>
    </location>
</feature>
<feature type="transmembrane region" description="Helical" evidence="2">
    <location>
        <begin position="306"/>
        <end position="328"/>
    </location>
</feature>
<dbReference type="InterPro" id="IPR045122">
    <property type="entry name" value="Csc1-like"/>
</dbReference>
<feature type="transmembrane region" description="Helical" evidence="2">
    <location>
        <begin position="409"/>
        <end position="430"/>
    </location>
</feature>
<evidence type="ECO:0008006" key="7">
    <source>
        <dbReference type="Google" id="ProtNLM"/>
    </source>
</evidence>
<name>A0A150GD81_GONPE</name>
<protein>
    <recommendedName>
        <fullName evidence="7">CSC1/OSCA1-like 7TM region domain-containing protein</fullName>
    </recommendedName>
</protein>
<feature type="region of interest" description="Disordered" evidence="1">
    <location>
        <begin position="1"/>
        <end position="40"/>
    </location>
</feature>
<gene>
    <name evidence="5" type="ORF">GPECTOR_33g676</name>
</gene>
<feature type="transmembrane region" description="Helical" evidence="2">
    <location>
        <begin position="436"/>
        <end position="457"/>
    </location>
</feature>
<proteinExistence type="predicted"/>
<dbReference type="PANTHER" id="PTHR13018">
    <property type="entry name" value="PROBABLE MEMBRANE PROTEIN DUF221-RELATED"/>
    <property type="match status" value="1"/>
</dbReference>
<dbReference type="GO" id="GO:0005886">
    <property type="term" value="C:plasma membrane"/>
    <property type="evidence" value="ECO:0007669"/>
    <property type="project" value="TreeGrafter"/>
</dbReference>
<dbReference type="Proteomes" id="UP000075714">
    <property type="component" value="Unassembled WGS sequence"/>
</dbReference>
<feature type="domain" description="CSC1/OSCA1-like 7TM region" evidence="3">
    <location>
        <begin position="218"/>
        <end position="365"/>
    </location>
</feature>
<feature type="compositionally biased region" description="Low complexity" evidence="1">
    <location>
        <begin position="579"/>
        <end position="592"/>
    </location>
</feature>
<dbReference type="PANTHER" id="PTHR13018:SF5">
    <property type="entry name" value="RE44586P"/>
    <property type="match status" value="1"/>
</dbReference>
<feature type="compositionally biased region" description="Basic and acidic residues" evidence="1">
    <location>
        <begin position="1"/>
        <end position="11"/>
    </location>
</feature>
<dbReference type="OrthoDB" id="1689567at2759"/>
<evidence type="ECO:0000256" key="1">
    <source>
        <dbReference type="SAM" id="MobiDB-lite"/>
    </source>
</evidence>
<feature type="domain" description="CSC1/OSCA1-like cytosolic" evidence="4">
    <location>
        <begin position="70"/>
        <end position="205"/>
    </location>
</feature>
<reference evidence="6" key="1">
    <citation type="journal article" date="2016" name="Nat. Commun.">
        <title>The Gonium pectorale genome demonstrates co-option of cell cycle regulation during the evolution of multicellularity.</title>
        <authorList>
            <person name="Hanschen E.R."/>
            <person name="Marriage T.N."/>
            <person name="Ferris P.J."/>
            <person name="Hamaji T."/>
            <person name="Toyoda A."/>
            <person name="Fujiyama A."/>
            <person name="Neme R."/>
            <person name="Noguchi H."/>
            <person name="Minakuchi Y."/>
            <person name="Suzuki M."/>
            <person name="Kawai-Toyooka H."/>
            <person name="Smith D.R."/>
            <person name="Sparks H."/>
            <person name="Anderson J."/>
            <person name="Bakaric R."/>
            <person name="Luria V."/>
            <person name="Karger A."/>
            <person name="Kirschner M.W."/>
            <person name="Durand P.M."/>
            <person name="Michod R.E."/>
            <person name="Nozaki H."/>
            <person name="Olson B.J."/>
        </authorList>
    </citation>
    <scope>NUCLEOTIDE SEQUENCE [LARGE SCALE GENOMIC DNA]</scope>
    <source>
        <strain evidence="6">NIES-2863</strain>
    </source>
</reference>
<evidence type="ECO:0000259" key="3">
    <source>
        <dbReference type="Pfam" id="PF02714"/>
    </source>
</evidence>
<feature type="transmembrane region" description="Helical" evidence="2">
    <location>
        <begin position="262"/>
        <end position="286"/>
    </location>
</feature>
<dbReference type="InterPro" id="IPR003864">
    <property type="entry name" value="CSC1/OSCA1-like_7TM"/>
</dbReference>
<dbReference type="GO" id="GO:0005227">
    <property type="term" value="F:calcium-activated cation channel activity"/>
    <property type="evidence" value="ECO:0007669"/>
    <property type="project" value="InterPro"/>
</dbReference>
<dbReference type="EMBL" id="LSYV01000034">
    <property type="protein sequence ID" value="KXZ47794.1"/>
    <property type="molecule type" value="Genomic_DNA"/>
</dbReference>
<dbReference type="AlphaFoldDB" id="A0A150GD81"/>
<evidence type="ECO:0000313" key="6">
    <source>
        <dbReference type="Proteomes" id="UP000075714"/>
    </source>
</evidence>
<sequence>MSAEEMLRQLEELQAGEEQLHMKPEWSVDTSPPPPSRRTDKRFNYDLHDCSLESAFQAKQQLESGLTPVEMVEREFAMVYSSSAIAAVNIVHDTGRLEPLADEYTQLSEALEDYLDMLQLRLRLRKGMPHKKVDAVDFWIKRLKYLRERILVEQQAAARRVTPSAFVTFNTRMAQAVGANSLHSHDINTWRVQNAPAPFEVVWKNLGMTTPMKAGRLYILWAAFWAMTLFFMVPVTAIQALIEVPKLAKIPVLGDIVTAPGVRQILEAIIPGLALKVFLAIVPIILRHMAILSGTMSISEIDFGVVSRYFLFQVIVVFFGNIIAGSFFNQLTQWIKSPTGVIPTLGKSIPMTSTFFITYLLTNTFSCINPIVCPAALAYFLVTFLGEAYNNIYVFRRRYESAGKLWKTVYNQVMVGLYIMQLTMLGLLGIKSFPYTVLGFPLLIFSAICHIGTLNLYRRPWLVTALHDAAELDMWEANRIRMSLFEAAKRERKQSLRQLAQGAGSGTNVAPGAAEVRLRAVLKDDRAALALTPEEQAEVSRVYRDPAFKVPLNDLEALEALANDLLPRLDVLNEWTAGLKKSGKKPAPAGAPTKRDVESAPNIRTDAGSQGVETPPVEVTKYDNKPLLDADDDEAEH</sequence>
<accession>A0A150GD81</accession>
<comment type="caution">
    <text evidence="5">The sequence shown here is derived from an EMBL/GenBank/DDBJ whole genome shotgun (WGS) entry which is preliminary data.</text>
</comment>
<organism evidence="5 6">
    <name type="scientific">Gonium pectorale</name>
    <name type="common">Green alga</name>
    <dbReference type="NCBI Taxonomy" id="33097"/>
    <lineage>
        <taxon>Eukaryota</taxon>
        <taxon>Viridiplantae</taxon>
        <taxon>Chlorophyta</taxon>
        <taxon>core chlorophytes</taxon>
        <taxon>Chlorophyceae</taxon>
        <taxon>CS clade</taxon>
        <taxon>Chlamydomonadales</taxon>
        <taxon>Volvocaceae</taxon>
        <taxon>Gonium</taxon>
    </lineage>
</organism>
<evidence type="ECO:0000256" key="2">
    <source>
        <dbReference type="SAM" id="Phobius"/>
    </source>
</evidence>
<keyword evidence="2" id="KW-1133">Transmembrane helix</keyword>
<feature type="transmembrane region" description="Helical" evidence="2">
    <location>
        <begin position="368"/>
        <end position="389"/>
    </location>
</feature>
<dbReference type="InterPro" id="IPR027815">
    <property type="entry name" value="CSC1/OSCA1-like_cyt"/>
</dbReference>
<evidence type="ECO:0000259" key="4">
    <source>
        <dbReference type="Pfam" id="PF14703"/>
    </source>
</evidence>
<dbReference type="Pfam" id="PF02714">
    <property type="entry name" value="RSN1_7TM"/>
    <property type="match status" value="1"/>
</dbReference>
<feature type="region of interest" description="Disordered" evidence="1">
    <location>
        <begin position="579"/>
        <end position="637"/>
    </location>
</feature>
<evidence type="ECO:0000313" key="5">
    <source>
        <dbReference type="EMBL" id="KXZ47794.1"/>
    </source>
</evidence>
<keyword evidence="6" id="KW-1185">Reference proteome</keyword>